<comment type="caution">
    <text evidence="1">The sequence shown here is derived from an EMBL/GenBank/DDBJ whole genome shotgun (WGS) entry which is preliminary data.</text>
</comment>
<accession>A0ACC3DVR4</accession>
<name>A0ACC3DVR4_9PEZI</name>
<dbReference type="EMBL" id="JAWDJW010000472">
    <property type="protein sequence ID" value="KAK3080629.1"/>
    <property type="molecule type" value="Genomic_DNA"/>
</dbReference>
<protein>
    <submittedName>
        <fullName evidence="1">Uncharacterized protein</fullName>
    </submittedName>
</protein>
<evidence type="ECO:0000313" key="2">
    <source>
        <dbReference type="Proteomes" id="UP001186974"/>
    </source>
</evidence>
<dbReference type="Proteomes" id="UP001186974">
    <property type="component" value="Unassembled WGS sequence"/>
</dbReference>
<keyword evidence="2" id="KW-1185">Reference proteome</keyword>
<organism evidence="1 2">
    <name type="scientific">Coniosporium uncinatum</name>
    <dbReference type="NCBI Taxonomy" id="93489"/>
    <lineage>
        <taxon>Eukaryota</taxon>
        <taxon>Fungi</taxon>
        <taxon>Dikarya</taxon>
        <taxon>Ascomycota</taxon>
        <taxon>Pezizomycotina</taxon>
        <taxon>Dothideomycetes</taxon>
        <taxon>Dothideomycetes incertae sedis</taxon>
        <taxon>Coniosporium</taxon>
    </lineage>
</organism>
<gene>
    <name evidence="1" type="ORF">LTS18_014624</name>
</gene>
<evidence type="ECO:0000313" key="1">
    <source>
        <dbReference type="EMBL" id="KAK3080629.1"/>
    </source>
</evidence>
<sequence length="305" mass="34158">MESSRNLSEGPGRADPVMQWFLARDTLSSVIPGSPTALTVTELQGKGVHTAADYARWKEMQDRLDDPEHRRKMRRLSHQAVWGEPTEAQDMQARAARQGESGGTVSGAFARALFSSVASKRTGTDDKKRPAYYLIIDLEATCDRSTNMPRKECETIEIGAVLVDKATMKAAKEFDTFVKPVKHPELTDFCTQLTSITQADVDSAPLFPQAIAALKDFIGDRDVQFCSWGYYDKKQLEKDAIFHKVELPKMGKHCNIKALFAEKQEIKPVGMKEALDRMSVSLEGTHHRGIDDVRNMVRLLPRIFG</sequence>
<reference evidence="1" key="1">
    <citation type="submission" date="2024-09" db="EMBL/GenBank/DDBJ databases">
        <title>Black Yeasts Isolated from many extreme environments.</title>
        <authorList>
            <person name="Coleine C."/>
            <person name="Stajich J.E."/>
            <person name="Selbmann L."/>
        </authorList>
    </citation>
    <scope>NUCLEOTIDE SEQUENCE</scope>
    <source>
        <strain evidence="1">CCFEE 5737</strain>
    </source>
</reference>
<proteinExistence type="predicted"/>